<dbReference type="Proteomes" id="UP001303211">
    <property type="component" value="Chromosome"/>
</dbReference>
<keyword evidence="1" id="KW-0808">Transferase</keyword>
<keyword evidence="2" id="KW-1185">Reference proteome</keyword>
<reference evidence="1 2" key="1">
    <citation type="submission" date="2023-03" db="EMBL/GenBank/DDBJ databases">
        <title>Diaphorobacter basophil sp. nov., isolated from a sewage-treatment plant.</title>
        <authorList>
            <person name="Yang K."/>
        </authorList>
    </citation>
    <scope>NUCLEOTIDE SEQUENCE [LARGE SCALE GENOMIC DNA]</scope>
    <source>
        <strain evidence="1 2">Y-1</strain>
    </source>
</reference>
<keyword evidence="1" id="KW-0032">Aminotransferase</keyword>
<name>A0ABZ0J7A4_9BURK</name>
<evidence type="ECO:0000313" key="2">
    <source>
        <dbReference type="Proteomes" id="UP001303211"/>
    </source>
</evidence>
<gene>
    <name evidence="1" type="ORF">P4826_08410</name>
</gene>
<accession>A0ABZ0J7A4</accession>
<dbReference type="InterPro" id="IPR043132">
    <property type="entry name" value="BCAT-like_C"/>
</dbReference>
<proteinExistence type="predicted"/>
<dbReference type="GO" id="GO:0008483">
    <property type="term" value="F:transaminase activity"/>
    <property type="evidence" value="ECO:0007669"/>
    <property type="project" value="UniProtKB-KW"/>
</dbReference>
<dbReference type="SUPFAM" id="SSF56752">
    <property type="entry name" value="D-aminoacid aminotransferase-like PLP-dependent enzymes"/>
    <property type="match status" value="1"/>
</dbReference>
<dbReference type="RefSeq" id="WP_317703394.1">
    <property type="nucleotide sequence ID" value="NZ_CP136921.1"/>
</dbReference>
<dbReference type="InterPro" id="IPR036038">
    <property type="entry name" value="Aminotransferase-like"/>
</dbReference>
<dbReference type="Pfam" id="PF01063">
    <property type="entry name" value="Aminotran_4"/>
    <property type="match status" value="1"/>
</dbReference>
<dbReference type="EMBL" id="CP136921">
    <property type="protein sequence ID" value="WOO34066.1"/>
    <property type="molecule type" value="Genomic_DNA"/>
</dbReference>
<dbReference type="InterPro" id="IPR043131">
    <property type="entry name" value="BCAT-like_N"/>
</dbReference>
<evidence type="ECO:0000313" key="1">
    <source>
        <dbReference type="EMBL" id="WOO34066.1"/>
    </source>
</evidence>
<dbReference type="InterPro" id="IPR001544">
    <property type="entry name" value="Aminotrans_IV"/>
</dbReference>
<dbReference type="Gene3D" id="3.30.470.10">
    <property type="match status" value="1"/>
</dbReference>
<organism evidence="1 2">
    <name type="scientific">Diaphorobacter limosus</name>
    <dbReference type="NCBI Taxonomy" id="3036128"/>
    <lineage>
        <taxon>Bacteria</taxon>
        <taxon>Pseudomonadati</taxon>
        <taxon>Pseudomonadota</taxon>
        <taxon>Betaproteobacteria</taxon>
        <taxon>Burkholderiales</taxon>
        <taxon>Comamonadaceae</taxon>
        <taxon>Diaphorobacter</taxon>
    </lineage>
</organism>
<protein>
    <submittedName>
        <fullName evidence="1">Aminotransferase class IV</fullName>
    </submittedName>
</protein>
<sequence length="207" mass="22583">MTDFQILETLALEQGVARHLDRHLARMAASSAHFGYPWDEARVRACLADLAAGHASGLWRVRLLLDGAGNPQAQAFALQPTAQPVRLQLADRPLQEAHDEWVRHKTTRRAHYAAFAPAPGLFDTVLYNAAGEVTESTFGNIAVLLDGRWLTPALSCGLLPGVGRAVALEQGRVEEAVLRLADLPRVQAWAFINSLRGWLEARLVAPG</sequence>
<dbReference type="Gene3D" id="3.20.10.10">
    <property type="entry name" value="D-amino Acid Aminotransferase, subunit A, domain 2"/>
    <property type="match status" value="1"/>
</dbReference>